<sequence length="1584" mass="174223">MDSLLHEAPPPLSFRIPPPSPPPALASAIVVFHTLFLSNKPIIKRTITVKVEILPPSPLFPIAYGVGGDLGDLANDEMPMPRYEIRNEYSLADPELYRAADKDDPEALLEGVAMAGLVGLLRQLGDLAEFAAEIFHNLHGDVMATASRGHALAFRVQQLDTEIPGIERAFLSQTDHSSFFYHPGVDWHPNLQLDNNLVTRGDMPRFIMDSYEECREPPRLFLLDKFDIAGAGACLKRYTDPSFFKVETSEITGADIQREKKIRKAKSYWFLVEQKKGPRLRNRETHEVVPTSHAKLHQLFLEERVENGISTASHCAKLKRRLNGFPFNSKAGKSYMEKILSSPSPDHKVLHDMTVDSPRLKLATDDHRDSASQRFEVLSPYRERGGRKRSTPSSPDREGAVQNHPTHESDEFPVHDEICELPNSHPSIATNGLSSALNKVTGERVVAVDAESNGGRLIGYESEDMASEIDNFVDAPLTMESEMDRDSELRMRRDNTSPIQMESLIMDTFEEPLHSRSSDSQSIGDSTMSDVGNNSSTKEISSFSSHSPSVSAETPQPESSATKGSLCTDICVNEIVGASSYQETSDEVFPVDGNSKPEVSDDTHTNRRSGSKHVSSSSDEFVRKYMLNPPEPEKVSTLDNEEEKTDPSIGPSCVISDGRRTDIDTITCQSSEFKQVTSTLNGPMSTLELSNPEFVGNRNLEPDEMVFVTNDEERMINQDCSQKMIHQDQPFSHRACISRLPSEDDLSRSSGGEEMVDELNGEDDIYHHTDSLVQTSSNFLHEDECNGEDRELAADASWTINTPHIVDEIQDNFEEFPEVPNSSDAVHNGDNIEHKEDNIIAVWDDEDANASTDSRKHFPCIMEASLEKGLEETSLAGAGTLTLENNHSDSSTDDEISLENLKSSHLASSPDSLMEVLDAHDEGIIAEEDTVINETLLTETPEPFEIVGLQGTEIFYHVSPNYSEALEVSHCSSEDLEEPAGTSDTKEMDGFSLLSGSNPQEITEITSSTDINPVNGIHVPFHNSGSDACTSHTTDITSPIPAVSDDASLSKLVEEHDGRFGYSGIHELVNEKNSPSEWEVDHVEKLGPTEASVLGSEAIVCNSVDNFHPGSELSGFVHNSNLDVECDEQCGLDREQELISENGLQNHVLDAPLLPVDNDSEELVQDKVGLPPSHIDLDQHLMCLGEISLELSPLSSMNYLPLLDNDEARGESNSVSAISLANGSAPTSITEPSRLSNNEINVHGYPLGSISSPSNPFLEANKINLSDLPPLPPLPPVQWMMGKLQHGFPSADEEMIRDKESFPQSLSPTASTDDVGSPQTTEPTHDSSCPPTATTDDTISVCAEMKDSLPGLTTNTIVKDESCDNRCSRSDSKTLHETTSHTEKIETKPQLLATPVSESVSASEAAEDGAENGTQKVKFSRPRNPLVDDVSFLDKSKLRKVTERVRPEIQKVEERDSLLEQIRTKSFNLKPAMASRPSIRTRAPDTNLKVVAILEKANAIRQVSIFLSPCKVSGPVFASVFFKMKMVTFCRPLPVAMRTTMIAGVNDAKELSRREYFSKLIIALKKPRSEIGDSCLLSSDSNSG</sequence>
<keyword evidence="2" id="KW-0009">Actin-binding</keyword>
<evidence type="ECO:0000256" key="2">
    <source>
        <dbReference type="RuleBase" id="RU367034"/>
    </source>
</evidence>
<keyword evidence="2" id="KW-0206">Cytoskeleton</keyword>
<dbReference type="GO" id="GO:0030036">
    <property type="term" value="P:actin cytoskeleton organization"/>
    <property type="evidence" value="ECO:0007669"/>
    <property type="project" value="UniProtKB-UniRule"/>
</dbReference>
<feature type="compositionally biased region" description="Low complexity" evidence="3">
    <location>
        <begin position="518"/>
        <end position="529"/>
    </location>
</feature>
<evidence type="ECO:0000256" key="3">
    <source>
        <dbReference type="SAM" id="MobiDB-lite"/>
    </source>
</evidence>
<dbReference type="Gene3D" id="6.10.280.150">
    <property type="match status" value="1"/>
</dbReference>
<feature type="region of interest" description="Disordered" evidence="3">
    <location>
        <begin position="1302"/>
        <end position="1336"/>
    </location>
</feature>
<feature type="compositionally biased region" description="Polar residues" evidence="3">
    <location>
        <begin position="552"/>
        <end position="564"/>
    </location>
</feature>
<dbReference type="PANTHER" id="PTHR12902:SF1">
    <property type="entry name" value="WISKOTT-ALDRICH SYNDROME PROTEIN FAMILY MEMBER"/>
    <property type="match status" value="1"/>
</dbReference>
<gene>
    <name evidence="5" type="ORF">SASPL_105342</name>
</gene>
<protein>
    <recommendedName>
        <fullName evidence="2">Protein SCAR</fullName>
    </recommendedName>
    <alternativeName>
        <fullName evidence="2">Protein WAVE</fullName>
    </alternativeName>
</protein>
<feature type="compositionally biased region" description="Basic and acidic residues" evidence="3">
    <location>
        <begin position="362"/>
        <end position="371"/>
    </location>
</feature>
<dbReference type="InterPro" id="IPR028288">
    <property type="entry name" value="SCAR/WAVE_fam"/>
</dbReference>
<dbReference type="GO" id="GO:0071933">
    <property type="term" value="F:Arp2/3 complex binding"/>
    <property type="evidence" value="ECO:0007669"/>
    <property type="project" value="TreeGrafter"/>
</dbReference>
<evidence type="ECO:0000313" key="5">
    <source>
        <dbReference type="EMBL" id="KAG6433727.1"/>
    </source>
</evidence>
<dbReference type="InterPro" id="IPR003124">
    <property type="entry name" value="WH2_dom"/>
</dbReference>
<comment type="function">
    <text evidence="2">Involved in regulation of actin and microtubule organization. Part of a WAVE complex that activates the Arp2/3 complex.</text>
</comment>
<evidence type="ECO:0000256" key="1">
    <source>
        <dbReference type="ARBA" id="ARBA00006993"/>
    </source>
</evidence>
<reference evidence="5" key="1">
    <citation type="submission" date="2018-01" db="EMBL/GenBank/DDBJ databases">
        <authorList>
            <person name="Mao J.F."/>
        </authorList>
    </citation>
    <scope>NUCLEOTIDE SEQUENCE</scope>
    <source>
        <strain evidence="5">Huo1</strain>
        <tissue evidence="5">Leaf</tissue>
    </source>
</reference>
<dbReference type="Proteomes" id="UP000298416">
    <property type="component" value="Unassembled WGS sequence"/>
</dbReference>
<dbReference type="PROSITE" id="PS51082">
    <property type="entry name" value="WH2"/>
    <property type="match status" value="1"/>
</dbReference>
<dbReference type="Gene3D" id="1.20.5.340">
    <property type="match status" value="1"/>
</dbReference>
<dbReference type="GO" id="GO:2000601">
    <property type="term" value="P:positive regulation of Arp2/3 complex-mediated actin nucleation"/>
    <property type="evidence" value="ECO:0007669"/>
    <property type="project" value="TreeGrafter"/>
</dbReference>
<feature type="compositionally biased region" description="Basic and acidic residues" evidence="3">
    <location>
        <begin position="395"/>
        <end position="412"/>
    </location>
</feature>
<reference evidence="5" key="2">
    <citation type="submission" date="2020-08" db="EMBL/GenBank/DDBJ databases">
        <title>Plant Genome Project.</title>
        <authorList>
            <person name="Zhang R.-G."/>
        </authorList>
    </citation>
    <scope>NUCLEOTIDE SEQUENCE</scope>
    <source>
        <strain evidence="5">Huo1</strain>
        <tissue evidence="5">Leaf</tissue>
    </source>
</reference>
<feature type="region of interest" description="Disordered" evidence="3">
    <location>
        <begin position="1363"/>
        <end position="1421"/>
    </location>
</feature>
<comment type="similarity">
    <text evidence="1 2">Belongs to the SCAR/WAVE family.</text>
</comment>
<feature type="compositionally biased region" description="Basic and acidic residues" evidence="3">
    <location>
        <begin position="1363"/>
        <end position="1387"/>
    </location>
</feature>
<comment type="caution">
    <text evidence="5">The sequence shown here is derived from an EMBL/GenBank/DDBJ whole genome shotgun (WGS) entry which is preliminary data.</text>
</comment>
<name>A0A8X9A8L3_SALSN</name>
<feature type="domain" description="WH2" evidence="4">
    <location>
        <begin position="1454"/>
        <end position="1472"/>
    </location>
</feature>
<evidence type="ECO:0000259" key="4">
    <source>
        <dbReference type="PROSITE" id="PS51082"/>
    </source>
</evidence>
<organism evidence="5">
    <name type="scientific">Salvia splendens</name>
    <name type="common">Scarlet sage</name>
    <dbReference type="NCBI Taxonomy" id="180675"/>
    <lineage>
        <taxon>Eukaryota</taxon>
        <taxon>Viridiplantae</taxon>
        <taxon>Streptophyta</taxon>
        <taxon>Embryophyta</taxon>
        <taxon>Tracheophyta</taxon>
        <taxon>Spermatophyta</taxon>
        <taxon>Magnoliopsida</taxon>
        <taxon>eudicotyledons</taxon>
        <taxon>Gunneridae</taxon>
        <taxon>Pentapetalae</taxon>
        <taxon>asterids</taxon>
        <taxon>lamiids</taxon>
        <taxon>Lamiales</taxon>
        <taxon>Lamiaceae</taxon>
        <taxon>Nepetoideae</taxon>
        <taxon>Mentheae</taxon>
        <taxon>Salviinae</taxon>
        <taxon>Salvia</taxon>
        <taxon>Salvia subgen. Calosphace</taxon>
        <taxon>core Calosphace</taxon>
    </lineage>
</organism>
<feature type="region of interest" description="Disordered" evidence="3">
    <location>
        <begin position="362"/>
        <end position="412"/>
    </location>
</feature>
<comment type="subcellular location">
    <subcellularLocation>
        <location evidence="2">Cytoplasm</location>
        <location evidence="2">Cytoskeleton</location>
    </subcellularLocation>
</comment>
<feature type="compositionally biased region" description="Polar residues" evidence="3">
    <location>
        <begin position="530"/>
        <end position="540"/>
    </location>
</feature>
<dbReference type="GO" id="GO:0005856">
    <property type="term" value="C:cytoskeleton"/>
    <property type="evidence" value="ECO:0007669"/>
    <property type="project" value="UniProtKB-SubCell"/>
</dbReference>
<dbReference type="EMBL" id="PNBA02000002">
    <property type="protein sequence ID" value="KAG6433727.1"/>
    <property type="molecule type" value="Genomic_DNA"/>
</dbReference>
<feature type="compositionally biased region" description="Low complexity" evidence="3">
    <location>
        <begin position="541"/>
        <end position="551"/>
    </location>
</feature>
<proteinExistence type="inferred from homology"/>
<accession>A0A8X9A8L3</accession>
<evidence type="ECO:0000313" key="6">
    <source>
        <dbReference type="Proteomes" id="UP000298416"/>
    </source>
</evidence>
<dbReference type="GO" id="GO:0034237">
    <property type="term" value="F:protein kinase A regulatory subunit binding"/>
    <property type="evidence" value="ECO:0007669"/>
    <property type="project" value="TreeGrafter"/>
</dbReference>
<feature type="region of interest" description="Disordered" evidence="3">
    <location>
        <begin position="512"/>
        <end position="564"/>
    </location>
</feature>
<dbReference type="PANTHER" id="PTHR12902">
    <property type="entry name" value="WASP-1"/>
    <property type="match status" value="1"/>
</dbReference>
<feature type="region of interest" description="Disordered" evidence="3">
    <location>
        <begin position="583"/>
        <end position="652"/>
    </location>
</feature>
<dbReference type="GO" id="GO:0003779">
    <property type="term" value="F:actin binding"/>
    <property type="evidence" value="ECO:0007669"/>
    <property type="project" value="UniProtKB-UniRule"/>
</dbReference>
<keyword evidence="6" id="KW-1185">Reference proteome</keyword>
<keyword evidence="2" id="KW-0963">Cytoplasm</keyword>